<dbReference type="CDD" id="cd01949">
    <property type="entry name" value="GGDEF"/>
    <property type="match status" value="1"/>
</dbReference>
<dbReference type="InterPro" id="IPR029787">
    <property type="entry name" value="Nucleotide_cyclase"/>
</dbReference>
<dbReference type="GO" id="GO:0071111">
    <property type="term" value="F:cyclic-guanylate-specific phosphodiesterase activity"/>
    <property type="evidence" value="ECO:0007669"/>
    <property type="project" value="InterPro"/>
</dbReference>
<comment type="caution">
    <text evidence="4">The sequence shown here is derived from an EMBL/GenBank/DDBJ whole genome shotgun (WGS) entry which is preliminary data.</text>
</comment>
<dbReference type="InterPro" id="IPR043128">
    <property type="entry name" value="Rev_trsase/Diguanyl_cyclase"/>
</dbReference>
<dbReference type="SMART" id="SM00267">
    <property type="entry name" value="GGDEF"/>
    <property type="match status" value="2"/>
</dbReference>
<keyword evidence="1" id="KW-1133">Transmembrane helix</keyword>
<dbReference type="InterPro" id="IPR050706">
    <property type="entry name" value="Cyclic-di-GMP_PDE-like"/>
</dbReference>
<accession>A0A9D2AEP9</accession>
<gene>
    <name evidence="4" type="ORF">H9865_08620</name>
</gene>
<dbReference type="FunFam" id="3.30.70.270:FF:000001">
    <property type="entry name" value="Diguanylate cyclase domain protein"/>
    <property type="match status" value="1"/>
</dbReference>
<feature type="domain" description="GGDEF" evidence="3">
    <location>
        <begin position="904"/>
        <end position="1036"/>
    </location>
</feature>
<proteinExistence type="predicted"/>
<dbReference type="SMART" id="SM00052">
    <property type="entry name" value="EAL"/>
    <property type="match status" value="1"/>
</dbReference>
<keyword evidence="1" id="KW-0812">Transmembrane</keyword>
<dbReference type="InterPro" id="IPR035919">
    <property type="entry name" value="EAL_sf"/>
</dbReference>
<dbReference type="Pfam" id="PF00990">
    <property type="entry name" value="GGDEF"/>
    <property type="match status" value="2"/>
</dbReference>
<dbReference type="NCBIfam" id="TIGR00254">
    <property type="entry name" value="GGDEF"/>
    <property type="match status" value="1"/>
</dbReference>
<evidence type="ECO:0000313" key="4">
    <source>
        <dbReference type="EMBL" id="HIX06145.1"/>
    </source>
</evidence>
<reference evidence="4" key="2">
    <citation type="submission" date="2021-04" db="EMBL/GenBank/DDBJ databases">
        <authorList>
            <person name="Gilroy R."/>
        </authorList>
    </citation>
    <scope>NUCLEOTIDE SEQUENCE</scope>
    <source>
        <strain evidence="4">2239</strain>
    </source>
</reference>
<evidence type="ECO:0000259" key="2">
    <source>
        <dbReference type="PROSITE" id="PS50883"/>
    </source>
</evidence>
<dbReference type="Proteomes" id="UP000824193">
    <property type="component" value="Unassembled WGS sequence"/>
</dbReference>
<dbReference type="Gene3D" id="3.30.70.270">
    <property type="match status" value="2"/>
</dbReference>
<protein>
    <submittedName>
        <fullName evidence="4">EAL domain-containing protein</fullName>
    </submittedName>
</protein>
<dbReference type="PANTHER" id="PTHR33121">
    <property type="entry name" value="CYCLIC DI-GMP PHOSPHODIESTERASE PDEF"/>
    <property type="match status" value="1"/>
</dbReference>
<dbReference type="InterPro" id="IPR001633">
    <property type="entry name" value="EAL_dom"/>
</dbReference>
<reference evidence="4" key="1">
    <citation type="journal article" date="2021" name="PeerJ">
        <title>Extensive microbial diversity within the chicken gut microbiome revealed by metagenomics and culture.</title>
        <authorList>
            <person name="Gilroy R."/>
            <person name="Ravi A."/>
            <person name="Getino M."/>
            <person name="Pursley I."/>
            <person name="Horton D.L."/>
            <person name="Alikhan N.F."/>
            <person name="Baker D."/>
            <person name="Gharbi K."/>
            <person name="Hall N."/>
            <person name="Watson M."/>
            <person name="Adriaenssens E.M."/>
            <person name="Foster-Nyarko E."/>
            <person name="Jarju S."/>
            <person name="Secka A."/>
            <person name="Antonio M."/>
            <person name="Oren A."/>
            <person name="Chaudhuri R.R."/>
            <person name="La Ragione R."/>
            <person name="Hildebrand F."/>
            <person name="Pallen M.J."/>
        </authorList>
    </citation>
    <scope>NUCLEOTIDE SEQUENCE</scope>
    <source>
        <strain evidence="4">2239</strain>
    </source>
</reference>
<sequence length="1044" mass="117954">MKKEQTINQYRKGVLLTMLGLSIAIVVTGTLFLMNGLAIQNATEQRARNWLLDVSDQIATLVDSRISQSVESMNIIRDSAVLLDEESLPEFLARKASVSGFDELYLAANAREAEAWIAERCSNLAGDDVVHSGTTQLILSREPELGVYYSSGETAYDPVLLGIKNAGLLTSMLSAQSFNGEGTSRVITRDGELLAAGEGGQMSTLLRDAWEEGTEEERAQFSQMYEDIHAGKPGVTKVEKDGDAVLVSYIPLLVNDWYVLTIIPADLLGKTIDPLVTENLWLTLLLGIIFGGVLIAMTLLRRRYQSSLEYMAFVDPLTGGKSDARFRFDATALLEKSSNYTLVSADMQGFKLINNIYGIEEGNRTLRYLYDTLKSCLRPGELITRASADLFYLLLEGQDKAEIEQRLQQMYKKANAFNKDLENPYYLELRFGADMARPGETDVTVMEERSSTARKASEKMHGGCTFYDAEWQRVQLEEKDLVNWLDISLNAGDFKVYYQPKVRLEDRRVSGAEALIRWQHPKRGMTSPAVFIPVLEKYRFVTRVDLFVFEQVCKDLARWKKEGREMCVVSVNLSRQNLDVPDFLEKYQAIRDKYKVGRGLIEFELTETILLDDPQGVRHLIDRMHEAGFGCSLDDFGSGYSSLGLINQLNVDAIKLDRSFFVGDNDSSRGRRVVESIMKMAGKLHINTVAEGVENMEQVRHLRHAACDTVQGYVFFRPMPVTEFENAVWENGCLICVDPEGALLSPRASGWKDDSRRGSIVTFLYRPDTGAIRFSSAFSPVMEGRQEFPDAITFLRSSGLLNENDEEDFLDMVGRCARDEIPWVEGTVRICVSDGGYEWMELHLERVEREEGAVIEGVLVNTANWRNEVDRWKEQANRDGLTGLYNRTYFERNVHERLTKGKLNCGALIFIDVDDFKKANDALGHMVGDDILRCIAQRIQGVFRHSDVVARYGGDEFVVFVSNVTREVLENRLERLCTMFRNPYRNGDIHYQIMGSIGASLFPDHGSDYDALLANADAALYEAKRRGKNQYRIFHEDGPEAKDR</sequence>
<feature type="domain" description="GGDEF" evidence="3">
    <location>
        <begin position="338"/>
        <end position="469"/>
    </location>
</feature>
<evidence type="ECO:0000256" key="1">
    <source>
        <dbReference type="SAM" id="Phobius"/>
    </source>
</evidence>
<feature type="domain" description="EAL" evidence="2">
    <location>
        <begin position="478"/>
        <end position="732"/>
    </location>
</feature>
<feature type="transmembrane region" description="Helical" evidence="1">
    <location>
        <begin position="12"/>
        <end position="34"/>
    </location>
</feature>
<dbReference type="PROSITE" id="PS50883">
    <property type="entry name" value="EAL"/>
    <property type="match status" value="1"/>
</dbReference>
<dbReference type="EMBL" id="DXFW01000024">
    <property type="protein sequence ID" value="HIX06145.1"/>
    <property type="molecule type" value="Genomic_DNA"/>
</dbReference>
<dbReference type="Gene3D" id="3.20.20.450">
    <property type="entry name" value="EAL domain"/>
    <property type="match status" value="1"/>
</dbReference>
<dbReference type="PROSITE" id="PS50887">
    <property type="entry name" value="GGDEF"/>
    <property type="match status" value="2"/>
</dbReference>
<organism evidence="4 5">
    <name type="scientific">Candidatus Allofournierella pullicola</name>
    <dbReference type="NCBI Taxonomy" id="2838596"/>
    <lineage>
        <taxon>Bacteria</taxon>
        <taxon>Bacillati</taxon>
        <taxon>Bacillota</taxon>
        <taxon>Clostridia</taxon>
        <taxon>Eubacteriales</taxon>
        <taxon>Oscillospiraceae</taxon>
        <taxon>Allofournierella</taxon>
    </lineage>
</organism>
<feature type="transmembrane region" description="Helical" evidence="1">
    <location>
        <begin position="280"/>
        <end position="300"/>
    </location>
</feature>
<dbReference type="Pfam" id="PF00563">
    <property type="entry name" value="EAL"/>
    <property type="match status" value="1"/>
</dbReference>
<dbReference type="PANTHER" id="PTHR33121:SF70">
    <property type="entry name" value="SIGNALING PROTEIN YKOW"/>
    <property type="match status" value="1"/>
</dbReference>
<dbReference type="SUPFAM" id="SSF141868">
    <property type="entry name" value="EAL domain-like"/>
    <property type="match status" value="1"/>
</dbReference>
<evidence type="ECO:0000259" key="3">
    <source>
        <dbReference type="PROSITE" id="PS50887"/>
    </source>
</evidence>
<keyword evidence="1" id="KW-0472">Membrane</keyword>
<name>A0A9D2AEP9_9FIRM</name>
<dbReference type="InterPro" id="IPR000160">
    <property type="entry name" value="GGDEF_dom"/>
</dbReference>
<dbReference type="CDD" id="cd01948">
    <property type="entry name" value="EAL"/>
    <property type="match status" value="1"/>
</dbReference>
<dbReference type="Gene3D" id="3.30.450.20">
    <property type="entry name" value="PAS domain"/>
    <property type="match status" value="1"/>
</dbReference>
<dbReference type="SUPFAM" id="SSF55073">
    <property type="entry name" value="Nucleotide cyclase"/>
    <property type="match status" value="2"/>
</dbReference>
<dbReference type="AlphaFoldDB" id="A0A9D2AEP9"/>
<evidence type="ECO:0000313" key="5">
    <source>
        <dbReference type="Proteomes" id="UP000824193"/>
    </source>
</evidence>